<dbReference type="CDD" id="cd13287">
    <property type="entry name" value="PH_ORP3_ORP6_ORP7"/>
    <property type="match status" value="1"/>
</dbReference>
<keyword evidence="9" id="KW-0256">Endoplasmic reticulum</keyword>
<dbReference type="InterPro" id="IPR011993">
    <property type="entry name" value="PH-like_dom_sf"/>
</dbReference>
<reference evidence="17" key="1">
    <citation type="submission" date="2025-08" db="UniProtKB">
        <authorList>
            <consortium name="Ensembl"/>
        </authorList>
    </citation>
    <scope>IDENTIFICATION</scope>
</reference>
<evidence type="ECO:0000256" key="12">
    <source>
        <dbReference type="ARBA" id="ARBA00023136"/>
    </source>
</evidence>
<feature type="compositionally biased region" description="Polar residues" evidence="15">
    <location>
        <begin position="474"/>
        <end position="483"/>
    </location>
</feature>
<dbReference type="PANTHER" id="PTHR10972">
    <property type="entry name" value="OXYSTEROL-BINDING PROTEIN-RELATED"/>
    <property type="match status" value="1"/>
</dbReference>
<keyword evidence="18" id="KW-1185">Reference proteome</keyword>
<dbReference type="PROSITE" id="PS50003">
    <property type="entry name" value="PH_DOMAIN"/>
    <property type="match status" value="1"/>
</dbReference>
<dbReference type="SMART" id="SM00233">
    <property type="entry name" value="PH"/>
    <property type="match status" value="1"/>
</dbReference>
<dbReference type="SUPFAM" id="SSF50729">
    <property type="entry name" value="PH domain-like"/>
    <property type="match status" value="1"/>
</dbReference>
<dbReference type="SUPFAM" id="SSF144000">
    <property type="entry name" value="Oxysterol-binding protein-like"/>
    <property type="match status" value="1"/>
</dbReference>
<dbReference type="FunFam" id="3.30.70.3490:FF:000002">
    <property type="entry name" value="Oxysterol-binding protein"/>
    <property type="match status" value="1"/>
</dbReference>
<keyword evidence="7" id="KW-0963">Cytoplasm</keyword>
<evidence type="ECO:0000313" key="17">
    <source>
        <dbReference type="Ensembl" id="ENSOTSP00005075847.2"/>
    </source>
</evidence>
<feature type="domain" description="PH" evidence="16">
    <location>
        <begin position="74"/>
        <end position="169"/>
    </location>
</feature>
<evidence type="ECO:0000256" key="8">
    <source>
        <dbReference type="ARBA" id="ARBA00022553"/>
    </source>
</evidence>
<keyword evidence="6" id="KW-1003">Cell membrane</keyword>
<protein>
    <recommendedName>
        <fullName evidence="14">Oxysterol-binding protein</fullName>
    </recommendedName>
</protein>
<dbReference type="GO" id="GO:0015485">
    <property type="term" value="F:cholesterol binding"/>
    <property type="evidence" value="ECO:0007669"/>
    <property type="project" value="TreeGrafter"/>
</dbReference>
<dbReference type="GO" id="GO:0120015">
    <property type="term" value="F:sterol transfer activity"/>
    <property type="evidence" value="ECO:0007669"/>
    <property type="project" value="UniProtKB-ARBA"/>
</dbReference>
<proteinExistence type="inferred from homology"/>
<dbReference type="FunFam" id="2.30.29.30:FF:000011">
    <property type="entry name" value="Oxysterol-binding protein"/>
    <property type="match status" value="1"/>
</dbReference>
<dbReference type="GO" id="GO:0031965">
    <property type="term" value="C:nuclear membrane"/>
    <property type="evidence" value="ECO:0007669"/>
    <property type="project" value="TreeGrafter"/>
</dbReference>
<evidence type="ECO:0000256" key="3">
    <source>
        <dbReference type="ARBA" id="ARBA00004586"/>
    </source>
</evidence>
<dbReference type="InterPro" id="IPR000648">
    <property type="entry name" value="Oxysterol-bd"/>
</dbReference>
<dbReference type="Gene3D" id="2.30.29.30">
    <property type="entry name" value="Pleckstrin-homology domain (PH domain)/Phosphotyrosine-binding domain (PTB)"/>
    <property type="match status" value="1"/>
</dbReference>
<evidence type="ECO:0000256" key="6">
    <source>
        <dbReference type="ARBA" id="ARBA00022475"/>
    </source>
</evidence>
<keyword evidence="8" id="KW-0597">Phosphoprotein</keyword>
<sequence>MDSFQNPYGSTLNRSQSLMSGLEKTPPTLNKPTHSRSSSTASSRHSRNIKDWEVMDDLQVEMVSGDNSQDLTIPGICEGYLLKRRKWPLKGWHKRYFVLETGILRYSKTQQDITRGKLHGSLDVGLAVMSINKKSNRIDLDAGDVLYHMKANSHDLFYIWVAKLSAHRMFKKNEAAQVHNGFFQALSQGTSVPGLFPSVNPGVNGKVSAWLQQTHDPDSCAQELNRCQLELSELNRLVRRLQLLEGGQQAFTDGELQRIISMQNLSLEKPKKSRSCKIWGHSRTMSRVEALGMVRQVGNIHFLFYLLPFNPKSFRGITKSLSSSHLNSSSQLGASVPSLQDYVPAVPDYVYSQLSPPTNTSPEGRKIQQDICSVSQRVHASLKSVHDALAQERQRLQDTYHQSTTLAEVRTVSGNESRRTPSVTDSAAEYFDASDGVLNGSFSESESGLSEGTTSNSEPEEGHASATREYRASISKTPNSVVPKNTGRRTTLAAHCPDNAQVGLMQILYNNIGKDLSRVSMPAALNEPINLMQRLCEELEYSELLDTANNTQDPYQRMVYVGAFAISGYATAHYRNRYKPFNPLLGETYECLREDKGFRYISEQVCHHPPISACHADSDNFSFWQDQRWKNKFWGKSLEIMPTGMVNVTLPRFGDHYEWNKVVTCIHNVLSQQRYLEHYGEVIIRNLNGNACTCKITFVKSRYWGSDTNKNEVQGTVVDQTGSVIHRFGGLWHEGIFCDTLPTPQCIWKPNSQPKDYYLYYGFSSFTLELNELTPGLKPLLPPTDSRLRPDQRMLEEGRVDDCDKFKEEVEDMQRERRKQLAKKGQEYIPRFFKKAMDSSGRDVWLTNGTYWKVRENPGFANTHNLELW</sequence>
<reference evidence="17" key="2">
    <citation type="submission" date="2025-09" db="UniProtKB">
        <authorList>
            <consortium name="Ensembl"/>
        </authorList>
    </citation>
    <scope>IDENTIFICATION</scope>
</reference>
<dbReference type="InterPro" id="IPR018494">
    <property type="entry name" value="Oxysterol-bd_CS"/>
</dbReference>
<evidence type="ECO:0000256" key="4">
    <source>
        <dbReference type="ARBA" id="ARBA00008842"/>
    </source>
</evidence>
<evidence type="ECO:0000256" key="15">
    <source>
        <dbReference type="SAM" id="MobiDB-lite"/>
    </source>
</evidence>
<evidence type="ECO:0000256" key="11">
    <source>
        <dbReference type="ARBA" id="ARBA00023121"/>
    </source>
</evidence>
<feature type="region of interest" description="Disordered" evidence="15">
    <location>
        <begin position="1"/>
        <end position="46"/>
    </location>
</feature>
<organism evidence="17 18">
    <name type="scientific">Oncorhynchus tshawytscha</name>
    <name type="common">Chinook salmon</name>
    <name type="synonym">Salmo tshawytscha</name>
    <dbReference type="NCBI Taxonomy" id="74940"/>
    <lineage>
        <taxon>Eukaryota</taxon>
        <taxon>Metazoa</taxon>
        <taxon>Chordata</taxon>
        <taxon>Craniata</taxon>
        <taxon>Vertebrata</taxon>
        <taxon>Euteleostomi</taxon>
        <taxon>Actinopterygii</taxon>
        <taxon>Neopterygii</taxon>
        <taxon>Teleostei</taxon>
        <taxon>Protacanthopterygii</taxon>
        <taxon>Salmoniformes</taxon>
        <taxon>Salmonidae</taxon>
        <taxon>Salmoninae</taxon>
        <taxon>Oncorhynchus</taxon>
    </lineage>
</organism>
<feature type="region of interest" description="Disordered" evidence="15">
    <location>
        <begin position="407"/>
        <end position="485"/>
    </location>
</feature>
<evidence type="ECO:0000256" key="1">
    <source>
        <dbReference type="ARBA" id="ARBA00004236"/>
    </source>
</evidence>
<dbReference type="Pfam" id="PF01237">
    <property type="entry name" value="Oxysterol_BP"/>
    <property type="match status" value="1"/>
</dbReference>
<accession>A0A8C8I878</accession>
<evidence type="ECO:0000256" key="10">
    <source>
        <dbReference type="ARBA" id="ARBA00023055"/>
    </source>
</evidence>
<dbReference type="GeneTree" id="ENSGT00940000157439"/>
<name>A0A8C8I878_ONCTS</name>
<dbReference type="PANTHER" id="PTHR10972:SF146">
    <property type="entry name" value="OXYSTEROL-BINDING PROTEIN"/>
    <property type="match status" value="1"/>
</dbReference>
<evidence type="ECO:0000256" key="13">
    <source>
        <dbReference type="RuleBase" id="RU003844"/>
    </source>
</evidence>
<dbReference type="GO" id="GO:0005789">
    <property type="term" value="C:endoplasmic reticulum membrane"/>
    <property type="evidence" value="ECO:0007669"/>
    <property type="project" value="UniProtKB-SubCell"/>
</dbReference>
<dbReference type="GO" id="GO:0005829">
    <property type="term" value="C:cytosol"/>
    <property type="evidence" value="ECO:0007669"/>
    <property type="project" value="UniProtKB-SubCell"/>
</dbReference>
<dbReference type="Gene3D" id="2.40.160.120">
    <property type="match status" value="1"/>
</dbReference>
<evidence type="ECO:0000256" key="9">
    <source>
        <dbReference type="ARBA" id="ARBA00022824"/>
    </source>
</evidence>
<dbReference type="GO" id="GO:0097038">
    <property type="term" value="C:perinuclear endoplasmic reticulum"/>
    <property type="evidence" value="ECO:0007669"/>
    <property type="project" value="TreeGrafter"/>
</dbReference>
<evidence type="ECO:0000313" key="18">
    <source>
        <dbReference type="Proteomes" id="UP000694402"/>
    </source>
</evidence>
<dbReference type="Proteomes" id="UP000694402">
    <property type="component" value="Unassembled WGS sequence"/>
</dbReference>
<keyword evidence="10 14" id="KW-0445">Lipid transport</keyword>
<evidence type="ECO:0000259" key="16">
    <source>
        <dbReference type="PROSITE" id="PS50003"/>
    </source>
</evidence>
<keyword evidence="5 14" id="KW-0813">Transport</keyword>
<dbReference type="GO" id="GO:0006699">
    <property type="term" value="P:bile acid biosynthetic process"/>
    <property type="evidence" value="ECO:0007669"/>
    <property type="project" value="UniProtKB-ARBA"/>
</dbReference>
<dbReference type="Pfam" id="PF15409">
    <property type="entry name" value="PH_8"/>
    <property type="match status" value="1"/>
</dbReference>
<dbReference type="PROSITE" id="PS01013">
    <property type="entry name" value="OSBP"/>
    <property type="match status" value="1"/>
</dbReference>
<evidence type="ECO:0000256" key="2">
    <source>
        <dbReference type="ARBA" id="ARBA00004514"/>
    </source>
</evidence>
<evidence type="ECO:0000256" key="5">
    <source>
        <dbReference type="ARBA" id="ARBA00022448"/>
    </source>
</evidence>
<feature type="compositionally biased region" description="Polar residues" evidence="15">
    <location>
        <begin position="407"/>
        <end position="425"/>
    </location>
</feature>
<feature type="compositionally biased region" description="Polar residues" evidence="15">
    <location>
        <begin position="1"/>
        <end position="19"/>
    </location>
</feature>
<dbReference type="AlphaFoldDB" id="A0A8C8I878"/>
<comment type="similarity">
    <text evidence="4 13">Belongs to the OSBP family.</text>
</comment>
<feature type="compositionally biased region" description="Basic and acidic residues" evidence="15">
    <location>
        <begin position="460"/>
        <end position="471"/>
    </location>
</feature>
<dbReference type="InterPro" id="IPR041680">
    <property type="entry name" value="PH_8"/>
</dbReference>
<dbReference type="Ensembl" id="ENSOTST00005082166.2">
    <property type="protein sequence ID" value="ENSOTSP00005075847.2"/>
    <property type="gene ID" value="ENSOTSG00005035132.2"/>
</dbReference>
<keyword evidence="12" id="KW-0472">Membrane</keyword>
<gene>
    <name evidence="17" type="primary">OSBPL7</name>
</gene>
<dbReference type="GO" id="GO:0005886">
    <property type="term" value="C:plasma membrane"/>
    <property type="evidence" value="ECO:0007669"/>
    <property type="project" value="UniProtKB-SubCell"/>
</dbReference>
<evidence type="ECO:0000256" key="14">
    <source>
        <dbReference type="RuleBase" id="RU003845"/>
    </source>
</evidence>
<dbReference type="InterPro" id="IPR037239">
    <property type="entry name" value="OSBP_sf"/>
</dbReference>
<dbReference type="Gene3D" id="3.30.70.3490">
    <property type="match status" value="1"/>
</dbReference>
<evidence type="ECO:0000256" key="7">
    <source>
        <dbReference type="ARBA" id="ARBA00022490"/>
    </source>
</evidence>
<feature type="compositionally biased region" description="Low complexity" evidence="15">
    <location>
        <begin position="438"/>
        <end position="457"/>
    </location>
</feature>
<keyword evidence="11" id="KW-0446">Lipid-binding</keyword>
<comment type="subcellular location">
    <subcellularLocation>
        <location evidence="1">Cell membrane</location>
    </subcellularLocation>
    <subcellularLocation>
        <location evidence="2">Cytoplasm</location>
        <location evidence="2">Cytosol</location>
    </subcellularLocation>
    <subcellularLocation>
        <location evidence="3">Endoplasmic reticulum membrane</location>
    </subcellularLocation>
</comment>
<dbReference type="InterPro" id="IPR001849">
    <property type="entry name" value="PH_domain"/>
</dbReference>
<dbReference type="FunFam" id="2.40.160.120:FF:000001">
    <property type="entry name" value="Oxysterol-binding protein"/>
    <property type="match status" value="1"/>
</dbReference>